<dbReference type="InterPro" id="IPR002909">
    <property type="entry name" value="IPT_dom"/>
</dbReference>
<feature type="signal peptide" evidence="1">
    <location>
        <begin position="1"/>
        <end position="24"/>
    </location>
</feature>
<dbReference type="Pfam" id="PF01833">
    <property type="entry name" value="TIG"/>
    <property type="match status" value="2"/>
</dbReference>
<evidence type="ECO:0000259" key="2">
    <source>
        <dbReference type="PROSITE" id="PS50093"/>
    </source>
</evidence>
<evidence type="ECO:0000313" key="4">
    <source>
        <dbReference type="Proteomes" id="UP000178601"/>
    </source>
</evidence>
<dbReference type="Proteomes" id="UP000178601">
    <property type="component" value="Unassembled WGS sequence"/>
</dbReference>
<dbReference type="Pfam" id="PF01471">
    <property type="entry name" value="PG_binding_1"/>
    <property type="match status" value="1"/>
</dbReference>
<dbReference type="Gene3D" id="2.60.40.10">
    <property type="entry name" value="Immunoglobulins"/>
    <property type="match status" value="3"/>
</dbReference>
<dbReference type="InterPro" id="IPR000601">
    <property type="entry name" value="PKD_dom"/>
</dbReference>
<evidence type="ECO:0000256" key="1">
    <source>
        <dbReference type="SAM" id="SignalP"/>
    </source>
</evidence>
<reference evidence="3 4" key="1">
    <citation type="journal article" date="2016" name="Nat. Commun.">
        <title>Thousands of microbial genomes shed light on interconnected biogeochemical processes in an aquifer system.</title>
        <authorList>
            <person name="Anantharaman K."/>
            <person name="Brown C.T."/>
            <person name="Hug L.A."/>
            <person name="Sharon I."/>
            <person name="Castelle C.J."/>
            <person name="Probst A.J."/>
            <person name="Thomas B.C."/>
            <person name="Singh A."/>
            <person name="Wilkins M.J."/>
            <person name="Karaoz U."/>
            <person name="Brodie E.L."/>
            <person name="Williams K.H."/>
            <person name="Hubbard S.S."/>
            <person name="Banfield J.F."/>
        </authorList>
    </citation>
    <scope>NUCLEOTIDE SEQUENCE [LARGE SCALE GENOMIC DNA]</scope>
</reference>
<gene>
    <name evidence="3" type="ORF">A3H16_00310</name>
</gene>
<dbReference type="Pfam" id="PF00801">
    <property type="entry name" value="PKD"/>
    <property type="match status" value="1"/>
</dbReference>
<dbReference type="SUPFAM" id="SSF81296">
    <property type="entry name" value="E set domains"/>
    <property type="match status" value="2"/>
</dbReference>
<dbReference type="InterPro" id="IPR036365">
    <property type="entry name" value="PGBD-like_sf"/>
</dbReference>
<dbReference type="PROSITE" id="PS50093">
    <property type="entry name" value="PKD"/>
    <property type="match status" value="1"/>
</dbReference>
<proteinExistence type="predicted"/>
<sequence length="528" mass="56214">MSFHKIVASGIVAVSLFGASIASAQVYYPPTTYTYGTTYPTPTYQAPYSAGCVNLVSDLSYGSQGAQVSQLQTFLVSQNFPGAGSWMITGNFRSATMQAVRNFQQSQGLPLTGAVDASTRAAISHVSCGGTSGYNYNNNYTAPPSYNSPYAQGYGGTQYNNTYSTNCYYTYPYTCTNINNSYNYNNNYNPNCGYSQNNSSYGYGYYGQNTYGGQYPYGYNYCPPNAGVLSLSYLNPNSGKIGSTISIYGDGFSRSGNTVHFGGNIITGLSSTDGHRLRFDVPDQLVGYLPQGVIAGTYNVSVTNSSGQTSNALPFTVTSGSGEAPSITSVSGPTLLDTGEQGSWKVKVKNRNSSYVTTSVIWGDENIYPAPYVAPQTSYAQGTDTLTFTHTYYRPGTYTVVFTVSNGFGQQDTSSKTVTVGFGTNGNVTLSSIQPMSGRVGTQIMLLGSGFNALDNTVRFGIGGTQHVPSFNNGTTIYYTIPSYVAPCDLVTPGSVCTQNIQQVLPGPIQVSVSNTSGTTNAILFQVQ</sequence>
<dbReference type="AlphaFoldDB" id="A0A1F6G0N0"/>
<dbReference type="InterPro" id="IPR014756">
    <property type="entry name" value="Ig_E-set"/>
</dbReference>
<feature type="domain" description="PKD" evidence="2">
    <location>
        <begin position="378"/>
        <end position="420"/>
    </location>
</feature>
<organism evidence="3 4">
    <name type="scientific">Candidatus Kaiserbacteria bacterium RIFCSPLOWO2_12_FULL_53_8</name>
    <dbReference type="NCBI Taxonomy" id="1798529"/>
    <lineage>
        <taxon>Bacteria</taxon>
        <taxon>Candidatus Kaiseribacteriota</taxon>
    </lineage>
</organism>
<comment type="caution">
    <text evidence="3">The sequence shown here is derived from an EMBL/GenBank/DDBJ whole genome shotgun (WGS) entry which is preliminary data.</text>
</comment>
<keyword evidence="1" id="KW-0732">Signal</keyword>
<accession>A0A1F6G0N0</accession>
<feature type="chain" id="PRO_5009524460" description="PKD domain-containing protein" evidence="1">
    <location>
        <begin position="25"/>
        <end position="528"/>
    </location>
</feature>
<dbReference type="InterPro" id="IPR013783">
    <property type="entry name" value="Ig-like_fold"/>
</dbReference>
<evidence type="ECO:0000313" key="3">
    <source>
        <dbReference type="EMBL" id="OGG91676.1"/>
    </source>
</evidence>
<dbReference type="SUPFAM" id="SSF49299">
    <property type="entry name" value="PKD domain"/>
    <property type="match status" value="1"/>
</dbReference>
<dbReference type="CDD" id="cd00146">
    <property type="entry name" value="PKD"/>
    <property type="match status" value="1"/>
</dbReference>
<name>A0A1F6G0N0_9BACT</name>
<dbReference type="InterPro" id="IPR002477">
    <property type="entry name" value="Peptidoglycan-bd-like"/>
</dbReference>
<protein>
    <recommendedName>
        <fullName evidence="2">PKD domain-containing protein</fullName>
    </recommendedName>
</protein>
<dbReference type="InterPro" id="IPR036366">
    <property type="entry name" value="PGBDSf"/>
</dbReference>
<dbReference type="EMBL" id="MFMQ01000043">
    <property type="protein sequence ID" value="OGG91676.1"/>
    <property type="molecule type" value="Genomic_DNA"/>
</dbReference>
<dbReference type="InterPro" id="IPR035986">
    <property type="entry name" value="PKD_dom_sf"/>
</dbReference>
<dbReference type="SUPFAM" id="SSF47090">
    <property type="entry name" value="PGBD-like"/>
    <property type="match status" value="1"/>
</dbReference>
<dbReference type="Gene3D" id="1.10.101.10">
    <property type="entry name" value="PGBD-like superfamily/PGBD"/>
    <property type="match status" value="1"/>
</dbReference>